<dbReference type="InterPro" id="IPR006121">
    <property type="entry name" value="HMA_dom"/>
</dbReference>
<dbReference type="PANTHER" id="PTHR43520">
    <property type="entry name" value="ATP7, ISOFORM B"/>
    <property type="match status" value="1"/>
</dbReference>
<dbReference type="SUPFAM" id="SSF81665">
    <property type="entry name" value="Calcium ATPase, transmembrane domain M"/>
    <property type="match status" value="1"/>
</dbReference>
<dbReference type="PRINTS" id="PR00942">
    <property type="entry name" value="CUATPASEI"/>
</dbReference>
<dbReference type="Gene3D" id="3.40.1110.10">
    <property type="entry name" value="Calcium-transporting ATPase, cytoplasmic domain N"/>
    <property type="match status" value="1"/>
</dbReference>
<feature type="transmembrane region" description="Helical" evidence="11">
    <location>
        <begin position="446"/>
        <end position="472"/>
    </location>
</feature>
<dbReference type="GO" id="GO:0005507">
    <property type="term" value="F:copper ion binding"/>
    <property type="evidence" value="ECO:0007669"/>
    <property type="project" value="TreeGrafter"/>
</dbReference>
<evidence type="ECO:0000256" key="10">
    <source>
        <dbReference type="ARBA" id="ARBA00023136"/>
    </source>
</evidence>
<dbReference type="EC" id="3.6.3.3" evidence="13"/>
<comment type="similarity">
    <text evidence="2 11">Belongs to the cation transport ATPase (P-type) (TC 3.A.3) family. Type IB subfamily.</text>
</comment>
<feature type="transmembrane region" description="Helical" evidence="11">
    <location>
        <begin position="782"/>
        <end position="801"/>
    </location>
</feature>
<dbReference type="CDD" id="cd00371">
    <property type="entry name" value="HMA"/>
    <property type="match status" value="2"/>
</dbReference>
<accession>A0A844FZF5</accession>
<dbReference type="InterPro" id="IPR023214">
    <property type="entry name" value="HAD_sf"/>
</dbReference>
<dbReference type="RefSeq" id="WP_154416998.1">
    <property type="nucleotide sequence ID" value="NZ_VUNS01000002.1"/>
</dbReference>
<reference evidence="13 14" key="1">
    <citation type="submission" date="2019-08" db="EMBL/GenBank/DDBJ databases">
        <title>In-depth cultivation of the pig gut microbiome towards novel bacterial diversity and tailored functional studies.</title>
        <authorList>
            <person name="Wylensek D."/>
            <person name="Hitch T.C.A."/>
            <person name="Clavel T."/>
        </authorList>
    </citation>
    <scope>NUCLEOTIDE SEQUENCE [LARGE SCALE GENOMIC DNA]</scope>
    <source>
        <strain evidence="13 14">BBE-744-WT-12</strain>
    </source>
</reference>
<feature type="transmembrane region" description="Helical" evidence="11">
    <location>
        <begin position="171"/>
        <end position="189"/>
    </location>
</feature>
<dbReference type="PROSITE" id="PS01047">
    <property type="entry name" value="HMA_1"/>
    <property type="match status" value="2"/>
</dbReference>
<keyword evidence="10 11" id="KW-0472">Membrane</keyword>
<dbReference type="InterPro" id="IPR036412">
    <property type="entry name" value="HAD-like_sf"/>
</dbReference>
<dbReference type="Gene3D" id="3.30.70.100">
    <property type="match status" value="2"/>
</dbReference>
<evidence type="ECO:0000313" key="14">
    <source>
        <dbReference type="Proteomes" id="UP000435649"/>
    </source>
</evidence>
<evidence type="ECO:0000256" key="2">
    <source>
        <dbReference type="ARBA" id="ARBA00006024"/>
    </source>
</evidence>
<keyword evidence="3 11" id="KW-1003">Cell membrane</keyword>
<keyword evidence="6 11" id="KW-0547">Nucleotide-binding</keyword>
<dbReference type="InterPro" id="IPR059000">
    <property type="entry name" value="ATPase_P-type_domA"/>
</dbReference>
<evidence type="ECO:0000256" key="6">
    <source>
        <dbReference type="ARBA" id="ARBA00022741"/>
    </source>
</evidence>
<dbReference type="Gene3D" id="3.40.50.1000">
    <property type="entry name" value="HAD superfamily/HAD-like"/>
    <property type="match status" value="1"/>
</dbReference>
<evidence type="ECO:0000256" key="7">
    <source>
        <dbReference type="ARBA" id="ARBA00022840"/>
    </source>
</evidence>
<feature type="transmembrane region" description="Helical" evidence="11">
    <location>
        <begin position="259"/>
        <end position="277"/>
    </location>
</feature>
<dbReference type="InterPro" id="IPR027256">
    <property type="entry name" value="P-typ_ATPase_IB"/>
</dbReference>
<keyword evidence="9 11" id="KW-1133">Transmembrane helix</keyword>
<dbReference type="GO" id="GO:0043682">
    <property type="term" value="F:P-type divalent copper transporter activity"/>
    <property type="evidence" value="ECO:0007669"/>
    <property type="project" value="TreeGrafter"/>
</dbReference>
<dbReference type="PROSITE" id="PS50846">
    <property type="entry name" value="HMA_2"/>
    <property type="match status" value="2"/>
</dbReference>
<dbReference type="PROSITE" id="PS00154">
    <property type="entry name" value="ATPASE_E1_E2"/>
    <property type="match status" value="1"/>
</dbReference>
<dbReference type="SUPFAM" id="SSF56784">
    <property type="entry name" value="HAD-like"/>
    <property type="match status" value="1"/>
</dbReference>
<dbReference type="InterPro" id="IPR001757">
    <property type="entry name" value="P_typ_ATPase"/>
</dbReference>
<evidence type="ECO:0000256" key="1">
    <source>
        <dbReference type="ARBA" id="ARBA00004651"/>
    </source>
</evidence>
<dbReference type="FunFam" id="2.70.150.10:FF:000020">
    <property type="entry name" value="Copper-exporting P-type ATPase A"/>
    <property type="match status" value="1"/>
</dbReference>
<comment type="caution">
    <text evidence="13">The sequence shown here is derived from an EMBL/GenBank/DDBJ whole genome shotgun (WGS) entry which is preliminary data.</text>
</comment>
<keyword evidence="4 11" id="KW-0812">Transmembrane</keyword>
<name>A0A844FZF5_9BACT</name>
<dbReference type="Gene3D" id="2.70.150.10">
    <property type="entry name" value="Calcium-transporting ATPase, cytoplasmic transduction domain A"/>
    <property type="match status" value="1"/>
</dbReference>
<proteinExistence type="inferred from homology"/>
<feature type="domain" description="HMA" evidence="12">
    <location>
        <begin position="81"/>
        <end position="146"/>
    </location>
</feature>
<feature type="domain" description="HMA" evidence="12">
    <location>
        <begin position="2"/>
        <end position="67"/>
    </location>
</feature>
<evidence type="ECO:0000256" key="4">
    <source>
        <dbReference type="ARBA" id="ARBA00022692"/>
    </source>
</evidence>
<dbReference type="PRINTS" id="PR00943">
    <property type="entry name" value="CUATPASE"/>
</dbReference>
<dbReference type="PRINTS" id="PR00119">
    <property type="entry name" value="CATATPASE"/>
</dbReference>
<dbReference type="GO" id="GO:0060003">
    <property type="term" value="P:copper ion export"/>
    <property type="evidence" value="ECO:0007669"/>
    <property type="project" value="UniProtKB-ARBA"/>
</dbReference>
<keyword evidence="7 11" id="KW-0067">ATP-binding</keyword>
<gene>
    <name evidence="13" type="primary">cadA</name>
    <name evidence="13" type="ORF">FYJ85_03460</name>
</gene>
<dbReference type="InterPro" id="IPR008250">
    <property type="entry name" value="ATPase_P-typ_transduc_dom_A_sf"/>
</dbReference>
<dbReference type="SUPFAM" id="SSF55008">
    <property type="entry name" value="HMA, heavy metal-associated domain"/>
    <property type="match status" value="2"/>
</dbReference>
<dbReference type="PANTHER" id="PTHR43520:SF8">
    <property type="entry name" value="P-TYPE CU(+) TRANSPORTER"/>
    <property type="match status" value="1"/>
</dbReference>
<dbReference type="InterPro" id="IPR017969">
    <property type="entry name" value="Heavy-metal-associated_CS"/>
</dbReference>
<evidence type="ECO:0000313" key="13">
    <source>
        <dbReference type="EMBL" id="MST96102.1"/>
    </source>
</evidence>
<evidence type="ECO:0000256" key="11">
    <source>
        <dbReference type="RuleBase" id="RU362081"/>
    </source>
</evidence>
<feature type="transmembrane region" description="Helical" evidence="11">
    <location>
        <begin position="201"/>
        <end position="222"/>
    </location>
</feature>
<dbReference type="NCBIfam" id="TIGR01512">
    <property type="entry name" value="ATPase-IB2_Cd"/>
    <property type="match status" value="1"/>
</dbReference>
<keyword evidence="8" id="KW-1278">Translocase</keyword>
<dbReference type="GO" id="GO:0055070">
    <property type="term" value="P:copper ion homeostasis"/>
    <property type="evidence" value="ECO:0007669"/>
    <property type="project" value="TreeGrafter"/>
</dbReference>
<dbReference type="GO" id="GO:0005524">
    <property type="term" value="F:ATP binding"/>
    <property type="evidence" value="ECO:0007669"/>
    <property type="project" value="UniProtKB-UniRule"/>
</dbReference>
<dbReference type="Proteomes" id="UP000435649">
    <property type="component" value="Unassembled WGS sequence"/>
</dbReference>
<sequence>MSKLSFDVTGMHCASCAAAVERAVKKLPGASDVYVNFAANRLTLEAAPELTPEQVADAVRKAGFGAKAAHPAGTAAVPAERKLSFDVTGMHCASCAAAVERAVKKLPGASDVYVNFAANRLTLEAAPELTPEQVADAVRKAGFGAEPVPALPVQTAAPEEEAEARRETFRFTAAIVFAALLSYVAMYEMLHLPFFPLKPEWNALIQILLLLPVVVAGFRFYTSGFRALFRGSPNMDSLIASGTGAAIVYSLWLCAEGRFGHLYFDTAGMIVALIMLGKYLEGRSRRKASGAIRELMRLAPETAIRIEDGREREIPAAFVRKGDLLRVKPGARIPVDGTTVEGTTSVDESMLSGESMPVDKVPGDPLTGGSINRNGSIVMQATRVGDETTLARIIKLVEDAQGSRPPIARLADRISGYFVWCVLSIALVTLLAWLLAGAGFAAALEFALAVLVIACPCALGLATPIAIIVGIGRGARSGILIKSGAVLENAGKISAVVFDKTGTLTVGEPVVNLVRAADGFTEGGVLAAAAAAEKNSSHPLAEAVVRKAEAEKLPLPSAGQFEDRPGYGVSAVIAGKRWLFGNARLMKTEEIDPAAFEKLGVPAGLSLVYAAEEGRPAGVIGIGDRLKPGAADAVERLNALGIETVMLTGDNLPAARAMADELHLASFRAELLPGDKAGIIRELQADGTKVIAMVGDGINDAPALAQADVGIAIGSGTDVAMESADVVLMQSGLDEVPAAIELSRATMRIIRENLFWAFFYNAVGIPLAAGAFYVLLGWRLSPVVGAAAMAASSVTVVLNALRLRNIRLHRAGRK</sequence>
<dbReference type="InterPro" id="IPR036163">
    <property type="entry name" value="HMA_dom_sf"/>
</dbReference>
<evidence type="ECO:0000259" key="12">
    <source>
        <dbReference type="PROSITE" id="PS50846"/>
    </source>
</evidence>
<dbReference type="SUPFAM" id="SSF81653">
    <property type="entry name" value="Calcium ATPase, transduction domain A"/>
    <property type="match status" value="1"/>
</dbReference>
<organism evidence="13 14">
    <name type="scientific">Victivallis lenta</name>
    <dbReference type="NCBI Taxonomy" id="2606640"/>
    <lineage>
        <taxon>Bacteria</taxon>
        <taxon>Pseudomonadati</taxon>
        <taxon>Lentisphaerota</taxon>
        <taxon>Lentisphaeria</taxon>
        <taxon>Victivallales</taxon>
        <taxon>Victivallaceae</taxon>
        <taxon>Victivallis</taxon>
    </lineage>
</organism>
<dbReference type="NCBIfam" id="TIGR01525">
    <property type="entry name" value="ATPase-IB_hvy"/>
    <property type="match status" value="1"/>
</dbReference>
<dbReference type="NCBIfam" id="TIGR01511">
    <property type="entry name" value="ATPase-IB1_Cu"/>
    <property type="match status" value="1"/>
</dbReference>
<dbReference type="InterPro" id="IPR023299">
    <property type="entry name" value="ATPase_P-typ_cyto_dom_N"/>
</dbReference>
<protein>
    <submittedName>
        <fullName evidence="13">Cadmium-translocating P-type ATPase</fullName>
        <ecNumber evidence="13">3.6.3.3</ecNumber>
    </submittedName>
</protein>
<keyword evidence="13" id="KW-0378">Hydrolase</keyword>
<comment type="subcellular location">
    <subcellularLocation>
        <location evidence="1">Cell membrane</location>
        <topology evidence="1">Multi-pass membrane protein</topology>
    </subcellularLocation>
</comment>
<dbReference type="NCBIfam" id="TIGR01494">
    <property type="entry name" value="ATPase_P-type"/>
    <property type="match status" value="1"/>
</dbReference>
<evidence type="ECO:0000256" key="8">
    <source>
        <dbReference type="ARBA" id="ARBA00022967"/>
    </source>
</evidence>
<evidence type="ECO:0000256" key="9">
    <source>
        <dbReference type="ARBA" id="ARBA00022989"/>
    </source>
</evidence>
<dbReference type="InterPro" id="IPR018303">
    <property type="entry name" value="ATPase_P-typ_P_site"/>
</dbReference>
<feature type="transmembrane region" description="Helical" evidence="11">
    <location>
        <begin position="754"/>
        <end position="776"/>
    </location>
</feature>
<evidence type="ECO:0000256" key="3">
    <source>
        <dbReference type="ARBA" id="ARBA00022475"/>
    </source>
</evidence>
<evidence type="ECO:0000256" key="5">
    <source>
        <dbReference type="ARBA" id="ARBA00022723"/>
    </source>
</evidence>
<dbReference type="GO" id="GO:0005886">
    <property type="term" value="C:plasma membrane"/>
    <property type="evidence" value="ECO:0007669"/>
    <property type="project" value="UniProtKB-SubCell"/>
</dbReference>
<dbReference type="GO" id="GO:0016887">
    <property type="term" value="F:ATP hydrolysis activity"/>
    <property type="evidence" value="ECO:0007669"/>
    <property type="project" value="InterPro"/>
</dbReference>
<dbReference type="Pfam" id="PF00403">
    <property type="entry name" value="HMA"/>
    <property type="match status" value="2"/>
</dbReference>
<dbReference type="EMBL" id="VUNS01000002">
    <property type="protein sequence ID" value="MST96102.1"/>
    <property type="molecule type" value="Genomic_DNA"/>
</dbReference>
<keyword evidence="14" id="KW-1185">Reference proteome</keyword>
<feature type="transmembrane region" description="Helical" evidence="11">
    <location>
        <begin position="417"/>
        <end position="440"/>
    </location>
</feature>
<feature type="transmembrane region" description="Helical" evidence="11">
    <location>
        <begin position="234"/>
        <end position="253"/>
    </location>
</feature>
<dbReference type="Pfam" id="PF00702">
    <property type="entry name" value="Hydrolase"/>
    <property type="match status" value="1"/>
</dbReference>
<keyword evidence="5 11" id="KW-0479">Metal-binding</keyword>
<dbReference type="CDD" id="cd02094">
    <property type="entry name" value="P-type_ATPase_Cu-like"/>
    <property type="match status" value="1"/>
</dbReference>
<dbReference type="Pfam" id="PF00122">
    <property type="entry name" value="E1-E2_ATPase"/>
    <property type="match status" value="1"/>
</dbReference>
<dbReference type="AlphaFoldDB" id="A0A844FZF5"/>
<dbReference type="InterPro" id="IPR023298">
    <property type="entry name" value="ATPase_P-typ_TM_dom_sf"/>
</dbReference>